<dbReference type="InterPro" id="IPR001048">
    <property type="entry name" value="Asp/Glu/Uridylate_kinase"/>
</dbReference>
<dbReference type="RefSeq" id="WP_090397011.1">
    <property type="nucleotide sequence ID" value="NZ_FNEN01000003.1"/>
</dbReference>
<evidence type="ECO:0000259" key="10">
    <source>
        <dbReference type="Pfam" id="PF00696"/>
    </source>
</evidence>
<protein>
    <recommendedName>
        <fullName evidence="3 8">Carbamate kinase</fullName>
    </recommendedName>
</protein>
<dbReference type="FunFam" id="3.40.1160.10:FF:000007">
    <property type="entry name" value="Carbamate kinase"/>
    <property type="match status" value="1"/>
</dbReference>
<dbReference type="Pfam" id="PF00696">
    <property type="entry name" value="AA_kinase"/>
    <property type="match status" value="1"/>
</dbReference>
<feature type="domain" description="Aspartate/glutamate/uridylate kinase" evidence="10">
    <location>
        <begin position="3"/>
        <end position="293"/>
    </location>
</feature>
<dbReference type="PRINTS" id="PR01469">
    <property type="entry name" value="CARBMTKINASE"/>
</dbReference>
<evidence type="ECO:0000313" key="11">
    <source>
        <dbReference type="EMBL" id="SDI60641.1"/>
    </source>
</evidence>
<dbReference type="NCBIfam" id="NF009007">
    <property type="entry name" value="PRK12352.1"/>
    <property type="match status" value="1"/>
</dbReference>
<dbReference type="UniPathway" id="UPA00996">
    <property type="reaction ID" value="UER00366"/>
</dbReference>
<evidence type="ECO:0000256" key="4">
    <source>
        <dbReference type="ARBA" id="ARBA00022503"/>
    </source>
</evidence>
<dbReference type="EMBL" id="FNEN01000003">
    <property type="protein sequence ID" value="SDI60641.1"/>
    <property type="molecule type" value="Genomic_DNA"/>
</dbReference>
<dbReference type="InterPro" id="IPR003964">
    <property type="entry name" value="Carb_kinase"/>
</dbReference>
<dbReference type="PANTHER" id="PTHR30409">
    <property type="entry name" value="CARBAMATE KINASE"/>
    <property type="match status" value="1"/>
</dbReference>
<dbReference type="Proteomes" id="UP000198853">
    <property type="component" value="Unassembled WGS sequence"/>
</dbReference>
<gene>
    <name evidence="11" type="ORF">SAMN04488123_103342</name>
</gene>
<name>A0A1G8LY61_9BACI</name>
<comment type="catalytic activity">
    <reaction evidence="7">
        <text>hydrogencarbonate + NH4(+) + ATP = carbamoyl phosphate + ADP + H2O + H(+)</text>
        <dbReference type="Rhea" id="RHEA:10152"/>
        <dbReference type="ChEBI" id="CHEBI:15377"/>
        <dbReference type="ChEBI" id="CHEBI:15378"/>
        <dbReference type="ChEBI" id="CHEBI:17544"/>
        <dbReference type="ChEBI" id="CHEBI:28938"/>
        <dbReference type="ChEBI" id="CHEBI:30616"/>
        <dbReference type="ChEBI" id="CHEBI:58228"/>
        <dbReference type="ChEBI" id="CHEBI:456216"/>
        <dbReference type="EC" id="2.7.2.2"/>
    </reaction>
</comment>
<evidence type="ECO:0000256" key="5">
    <source>
        <dbReference type="ARBA" id="ARBA00022679"/>
    </source>
</evidence>
<evidence type="ECO:0000256" key="9">
    <source>
        <dbReference type="PIRNR" id="PIRNR000723"/>
    </source>
</evidence>
<evidence type="ECO:0000256" key="3">
    <source>
        <dbReference type="ARBA" id="ARBA00013070"/>
    </source>
</evidence>
<comment type="similarity">
    <text evidence="2 9">Belongs to the carbamate kinase family.</text>
</comment>
<dbReference type="PIRSF" id="PIRSF000723">
    <property type="entry name" value="Carbamate_kin"/>
    <property type="match status" value="1"/>
</dbReference>
<dbReference type="GO" id="GO:0019546">
    <property type="term" value="P:L-arginine deiminase pathway"/>
    <property type="evidence" value="ECO:0007669"/>
    <property type="project" value="TreeGrafter"/>
</dbReference>
<dbReference type="OrthoDB" id="9766717at2"/>
<keyword evidence="12" id="KW-1185">Reference proteome</keyword>
<dbReference type="CDD" id="cd04235">
    <property type="entry name" value="AAK_CK"/>
    <property type="match status" value="1"/>
</dbReference>
<proteinExistence type="inferred from homology"/>
<reference evidence="11 12" key="1">
    <citation type="submission" date="2016-10" db="EMBL/GenBank/DDBJ databases">
        <authorList>
            <person name="de Groot N.N."/>
        </authorList>
    </citation>
    <scope>NUCLEOTIDE SEQUENCE [LARGE SCALE GENOMIC DNA]</scope>
    <source>
        <strain evidence="11 12">DSM 21771</strain>
    </source>
</reference>
<dbReference type="GO" id="GO:0005829">
    <property type="term" value="C:cytosol"/>
    <property type="evidence" value="ECO:0007669"/>
    <property type="project" value="TreeGrafter"/>
</dbReference>
<dbReference type="InterPro" id="IPR036393">
    <property type="entry name" value="AceGlu_kinase-like_sf"/>
</dbReference>
<sequence length="320" mass="35056">MSKTVVVALGGNAIQQVDQEPTYENQLKKVEKSCQFLSQLVKQGYRLVITHGNGPQVGRLLQQNEEAQAVVPSMPLDVLNAQTQGFIGYMIEQSLLNELKKNHLEASVVSMITRVQVSKEDEEFLDPSKPVGSFFTEEEAKELQESKLWDMKKDANRGWRRVVSSPKPICILEAEAIRELSENNNIVVAGGGGGIPVVRNDSGIDTGIEAVIDKDRSGCKLAEDIDADVFMILTDVNHVYVNYGKPNEKALRNLSIEELEAYIKNGHFSKGSMGPKVEAALQFAKTGGTSIICALDQAEEALQGKTGTIVKPVEKRVTVS</sequence>
<keyword evidence="5 9" id="KW-0808">Transferase</keyword>
<evidence type="ECO:0000256" key="7">
    <source>
        <dbReference type="ARBA" id="ARBA00048467"/>
    </source>
</evidence>
<evidence type="ECO:0000256" key="2">
    <source>
        <dbReference type="ARBA" id="ARBA00011066"/>
    </source>
</evidence>
<evidence type="ECO:0000256" key="8">
    <source>
        <dbReference type="NCBIfam" id="TIGR00746"/>
    </source>
</evidence>
<evidence type="ECO:0000256" key="6">
    <source>
        <dbReference type="ARBA" id="ARBA00022777"/>
    </source>
</evidence>
<dbReference type="Gene3D" id="3.40.1160.10">
    <property type="entry name" value="Acetylglutamate kinase-like"/>
    <property type="match status" value="1"/>
</dbReference>
<dbReference type="SUPFAM" id="SSF53633">
    <property type="entry name" value="Carbamate kinase-like"/>
    <property type="match status" value="1"/>
</dbReference>
<organism evidence="11 12">
    <name type="scientific">Natribacillus halophilus</name>
    <dbReference type="NCBI Taxonomy" id="549003"/>
    <lineage>
        <taxon>Bacteria</taxon>
        <taxon>Bacillati</taxon>
        <taxon>Bacillota</taxon>
        <taxon>Bacilli</taxon>
        <taxon>Bacillales</taxon>
        <taxon>Bacillaceae</taxon>
        <taxon>Natribacillus</taxon>
    </lineage>
</organism>
<dbReference type="PANTHER" id="PTHR30409:SF1">
    <property type="entry name" value="CARBAMATE KINASE-RELATED"/>
    <property type="match status" value="1"/>
</dbReference>
<keyword evidence="4" id="KW-0056">Arginine metabolism</keyword>
<evidence type="ECO:0000313" key="12">
    <source>
        <dbReference type="Proteomes" id="UP000198853"/>
    </source>
</evidence>
<dbReference type="NCBIfam" id="TIGR00746">
    <property type="entry name" value="arcC"/>
    <property type="match status" value="1"/>
</dbReference>
<comment type="pathway">
    <text evidence="1">Metabolic intermediate metabolism; carbamoyl phosphate degradation; CO(2) and NH(3) from carbamoyl phosphate: step 1/1.</text>
</comment>
<accession>A0A1G8LY61</accession>
<keyword evidence="6 9" id="KW-0418">Kinase</keyword>
<evidence type="ECO:0000256" key="1">
    <source>
        <dbReference type="ARBA" id="ARBA00005118"/>
    </source>
</evidence>
<dbReference type="AlphaFoldDB" id="A0A1G8LY61"/>
<dbReference type="GO" id="GO:0008804">
    <property type="term" value="F:carbamate kinase activity"/>
    <property type="evidence" value="ECO:0007669"/>
    <property type="project" value="UniProtKB-UniRule"/>
</dbReference>